<keyword evidence="2" id="KW-1185">Reference proteome</keyword>
<gene>
    <name evidence="1" type="ORF">IPV69_12330</name>
</gene>
<sequence length="240" mass="27168">MAKFTTWLTNEYRGHPGLALPPEVAEELNKSAFNRACAIRKKLVTAGFGVPDAEELVQEQVLKLLEILDDPERQLTLFVKDTPTLLVWMLCEIRSRFHRRFIGPGHRNEHGLSATRQQPDGGYSPLGMQDFGDQQHNRYRIGLEEVSVELAEAMALGLGDMTRWRGSQWAGYFGRVYAEGHTQAEIVLQTEGVSEAAMSRGLMQTRFCVARRLGWTTAELEAEFGTENARNWTRELDKLS</sequence>
<organism evidence="1 2">
    <name type="scientific">Humisphaera borealis</name>
    <dbReference type="NCBI Taxonomy" id="2807512"/>
    <lineage>
        <taxon>Bacteria</taxon>
        <taxon>Pseudomonadati</taxon>
        <taxon>Planctomycetota</taxon>
        <taxon>Phycisphaerae</taxon>
        <taxon>Tepidisphaerales</taxon>
        <taxon>Tepidisphaeraceae</taxon>
        <taxon>Humisphaera</taxon>
    </lineage>
</organism>
<name>A0A7M2X2T7_9BACT</name>
<dbReference type="AlphaFoldDB" id="A0A7M2X2T7"/>
<dbReference type="Proteomes" id="UP000593765">
    <property type="component" value="Chromosome"/>
</dbReference>
<dbReference type="RefSeq" id="WP_206295417.1">
    <property type="nucleotide sequence ID" value="NZ_CP063458.1"/>
</dbReference>
<protein>
    <submittedName>
        <fullName evidence="1">Uncharacterized protein</fullName>
    </submittedName>
</protein>
<evidence type="ECO:0000313" key="2">
    <source>
        <dbReference type="Proteomes" id="UP000593765"/>
    </source>
</evidence>
<evidence type="ECO:0000313" key="1">
    <source>
        <dbReference type="EMBL" id="QOV92087.1"/>
    </source>
</evidence>
<proteinExistence type="predicted"/>
<accession>A0A7M2X2T7</accession>
<dbReference type="KEGG" id="hbs:IPV69_12330"/>
<dbReference type="EMBL" id="CP063458">
    <property type="protein sequence ID" value="QOV92087.1"/>
    <property type="molecule type" value="Genomic_DNA"/>
</dbReference>
<reference evidence="1 2" key="1">
    <citation type="submission" date="2020-10" db="EMBL/GenBank/DDBJ databases">
        <title>Wide distribution of Phycisphaera-like planctomycetes from WD2101 soil group in peatlands and genome analysis of the first cultivated representative.</title>
        <authorList>
            <person name="Dedysh S.N."/>
            <person name="Beletsky A.V."/>
            <person name="Ivanova A."/>
            <person name="Kulichevskaya I.S."/>
            <person name="Suzina N.E."/>
            <person name="Philippov D.A."/>
            <person name="Rakitin A.L."/>
            <person name="Mardanov A.V."/>
            <person name="Ravin N.V."/>
        </authorList>
    </citation>
    <scope>NUCLEOTIDE SEQUENCE [LARGE SCALE GENOMIC DNA]</scope>
    <source>
        <strain evidence="1 2">M1803</strain>
    </source>
</reference>